<dbReference type="GO" id="GO:0016787">
    <property type="term" value="F:hydrolase activity"/>
    <property type="evidence" value="ECO:0007669"/>
    <property type="project" value="UniProtKB-KW"/>
</dbReference>
<feature type="binding site" evidence="13">
    <location>
        <position position="772"/>
    </location>
    <ligand>
        <name>Mg(2+)</name>
        <dbReference type="ChEBI" id="CHEBI:18420"/>
        <label>1</label>
    </ligand>
</feature>
<feature type="binding site" evidence="13">
    <location>
        <position position="984"/>
    </location>
    <ligand>
        <name>Mg(2+)</name>
        <dbReference type="ChEBI" id="CHEBI:18420"/>
        <label>2</label>
    </ligand>
</feature>
<dbReference type="Gene3D" id="3.30.420.10">
    <property type="entry name" value="Ribonuclease H-like superfamily/Ribonuclease H"/>
    <property type="match status" value="2"/>
</dbReference>
<evidence type="ECO:0000256" key="2">
    <source>
        <dbReference type="ARBA" id="ARBA00005244"/>
    </source>
</evidence>
<organism evidence="16 17">
    <name type="scientific">Sharpea porci</name>
    <dbReference type="NCBI Taxonomy" id="2652286"/>
    <lineage>
        <taxon>Bacteria</taxon>
        <taxon>Bacillati</taxon>
        <taxon>Bacillota</taxon>
        <taxon>Erysipelotrichia</taxon>
        <taxon>Erysipelotrichales</taxon>
        <taxon>Coprobacillaceae</taxon>
        <taxon>Sharpea</taxon>
    </lineage>
</organism>
<evidence type="ECO:0000256" key="6">
    <source>
        <dbReference type="ARBA" id="ARBA00022801"/>
    </source>
</evidence>
<gene>
    <name evidence="13 16" type="primary">cas9</name>
    <name evidence="16" type="ORF">FYJ79_06710</name>
</gene>
<evidence type="ECO:0000256" key="4">
    <source>
        <dbReference type="ARBA" id="ARBA00022723"/>
    </source>
</evidence>
<comment type="similarity">
    <text evidence="2">Belongs to the CRISPR-associated protein Cas9 family. Subtype II-A subfamily.</text>
</comment>
<dbReference type="HAMAP" id="MF_01480">
    <property type="entry name" value="Cas9"/>
    <property type="match status" value="1"/>
</dbReference>
<keyword evidence="17" id="KW-1185">Reference proteome</keyword>
<evidence type="ECO:0000259" key="15">
    <source>
        <dbReference type="PROSITE" id="PS51749"/>
    </source>
</evidence>
<dbReference type="Pfam" id="PF13395">
    <property type="entry name" value="HNH_4"/>
    <property type="match status" value="1"/>
</dbReference>
<feature type="binding site" evidence="13">
    <location>
        <position position="14"/>
    </location>
    <ligand>
        <name>Mg(2+)</name>
        <dbReference type="ChEBI" id="CHEBI:18420"/>
        <label>2</label>
    </ligand>
</feature>
<feature type="active site" description="For RuvC-like nuclease domain" evidence="13">
    <location>
        <position position="14"/>
    </location>
</feature>
<feature type="binding site" evidence="13">
    <location>
        <position position="776"/>
    </location>
    <ligand>
        <name>Mg(2+)</name>
        <dbReference type="ChEBI" id="CHEBI:18420"/>
        <label>1</label>
    </ligand>
</feature>
<evidence type="ECO:0000313" key="17">
    <source>
        <dbReference type="Proteomes" id="UP000442619"/>
    </source>
</evidence>
<keyword evidence="8 13" id="KW-0694">RNA-binding</keyword>
<evidence type="ECO:0000256" key="12">
    <source>
        <dbReference type="ARBA" id="ARBA00046380"/>
    </source>
</evidence>
<keyword evidence="9 13" id="KW-0051">Antiviral defense</keyword>
<reference evidence="16 17" key="1">
    <citation type="submission" date="2019-08" db="EMBL/GenBank/DDBJ databases">
        <title>In-depth cultivation of the pig gut microbiome towards novel bacterial diversity and tailored functional studies.</title>
        <authorList>
            <person name="Wylensek D."/>
            <person name="Hitch T.C.A."/>
            <person name="Clavel T."/>
        </authorList>
    </citation>
    <scope>NUCLEOTIDE SEQUENCE [LARGE SCALE GENOMIC DNA]</scope>
    <source>
        <strain evidence="16 17">CA-Schmier-601-WT-3</strain>
    </source>
</reference>
<keyword evidence="6 13" id="KW-0378">Hydrolase</keyword>
<dbReference type="RefSeq" id="WP_154515824.1">
    <property type="nucleotide sequence ID" value="NZ_VUNM01000013.1"/>
</dbReference>
<comment type="domain">
    <text evidence="13">Has 2 endonuclease domains. The discontinuous RuvC-like domain cleaves the target DNA noncomplementary to crRNA while the HNH nuclease domain cleaves the target DNA complementary to crRNA.</text>
</comment>
<dbReference type="Pfam" id="PF16592">
    <property type="entry name" value="Cas9_REC"/>
    <property type="match status" value="1"/>
</dbReference>
<evidence type="ECO:0000256" key="10">
    <source>
        <dbReference type="ARBA" id="ARBA00023125"/>
    </source>
</evidence>
<sequence>MAKNKDRSYSVGLDIGTNSVGWAVMDEHYELLKKGNHHMWGSRLFDAAKPAAERRASRSIRRRYNKRRERIRLLRDLLSDMVMEIDPTFFIRLLNVSFLDKDDKKKNLGNDYKDNYNLFIDKDFNDKTYYDKYPTIYHLRKELCENKEKADPRLIYLALHHIVKYRGNFLYEGQNFKMDNTDIEERLNDVIEKFMSINEFDNHISYNDINSMIEILSKIYQRSKKADDLLKIMNPTKEEKAAYKEFSKALVGLKFNVSKMILVQEVKKGDADIVLEFSNANYDNTVDDLQSELSEYIEFVEMLHNVYSWVELQAILGATHTDNPSISAAMVERYEEHKEDLKLLKKVIREELPEKYNEVFKKDNRKLHNYLGYIKYPKDTTIEDFYKYIKELLNKVETDDARKILERINLEKFMLKQNSRTNGSIPYQMQKDEMIQIIDNQSVYYPQLKENREKLISILEFRIPYYFGPLNAHSEFAWIKKFEDKQKERILPWNYDQIVDVDATAEGFIERMKNTGTYFPDEPVMAKNSLTVSKFEVLNELNKIRINGKLIAVDTKKAILSDLFMKNKTITDKKLKDWLVTHQYYDTNEELKIEGCQKDLQFSTSLAPWIDFTKIFGEIDSSNYQLIEKIIYDISIFEDKKILKRRLKKVYQLDDLLVDKILKLKYTGWSRLSEKLLTGITADNKFGSKATVLFVLENSNKNLMEIINDEKLGYKQIIEESNMQDIEGPFKYDEVKKLAGSPAIKRGIWQALLVVQEITKFMKHEPSHIYIEFAREEQEKARTQSKIAKLQKIYESLNLQTKEDQQVYESLKKEDAKKRIETDALYLYYLQMGKSMYSGKPLDIDKLSTYQIDHILPQSLIKDDSFDNRVLVLPEENQWKLDSETVPFEIRNKMMGFWQKLHDNGLMSNKKFFSLMRTDFSDKDKERFINRQLVETRQIIKNVAVIINDHYTNTNVVTVRADLSHQFRAKYNIYKNRDINDFHHAHDAYIACIVGQFMHQNYEHLDAKIIYGQYKKNYKKDAKQHNNYGFILNSMNHLHSNSDTGEVIWDPNQIGKIKSCFYYKDVYVTKKLEQNSGTLFNVTVLPNDAHSEKGTTAATVPLNKYRANVHKYGGFGNVQSIIVAIEGKKKKGKKLSNVRKLTSIPLHLKNAPVEEQLSYIASPEHEDLTDVKIIKEILKNQLMEIDGGLYYVTSPTEYVTARQLSLNEQSCKLISEIYAAMLKKRYEYLDEEEIYDLYLQLLQKMDTLYPAYKGIAKKFLDGVEDFKNIDVVEKCDVIKQILIVMHAGPMNGNISFDDFKIGNRIGRLNSKNIDLNKTTFISTSVTGLFSKKYKL</sequence>
<evidence type="ECO:0000256" key="8">
    <source>
        <dbReference type="ARBA" id="ARBA00022884"/>
    </source>
</evidence>
<dbReference type="InterPro" id="IPR028629">
    <property type="entry name" value="Cas9"/>
</dbReference>
<feature type="coiled-coil region" evidence="14">
    <location>
        <begin position="773"/>
        <end position="814"/>
    </location>
</feature>
<dbReference type="InterPro" id="IPR032237">
    <property type="entry name" value="Cas9_PI"/>
</dbReference>
<dbReference type="NCBIfam" id="TIGR01865">
    <property type="entry name" value="cas_Csn1"/>
    <property type="match status" value="1"/>
</dbReference>
<feature type="domain" description="HNH Cas9-type" evidence="15">
    <location>
        <begin position="776"/>
        <end position="933"/>
    </location>
</feature>
<dbReference type="GO" id="GO:0003723">
    <property type="term" value="F:RNA binding"/>
    <property type="evidence" value="ECO:0007669"/>
    <property type="project" value="UniProtKB-UniRule"/>
</dbReference>
<dbReference type="Pfam" id="PF16595">
    <property type="entry name" value="Cas9_PI"/>
    <property type="match status" value="1"/>
</dbReference>
<comment type="subunit">
    <text evidence="12 13">Monomer. Binds crRNA and tracrRNA.</text>
</comment>
<accession>A0A844FU88</accession>
<feature type="binding site" evidence="13">
    <location>
        <position position="776"/>
    </location>
    <ligand>
        <name>Mg(2+)</name>
        <dbReference type="ChEBI" id="CHEBI:18420"/>
        <label>2</label>
    </ligand>
</feature>
<protein>
    <recommendedName>
        <fullName evidence="13">CRISPR-associated endonuclease Cas9</fullName>
        <ecNumber evidence="13">3.1.-.-</ecNumber>
    </recommendedName>
</protein>
<keyword evidence="10 13" id="KW-0238">DNA-binding</keyword>
<dbReference type="GO" id="GO:0004519">
    <property type="term" value="F:endonuclease activity"/>
    <property type="evidence" value="ECO:0007669"/>
    <property type="project" value="UniProtKB-UniRule"/>
</dbReference>
<evidence type="ECO:0000256" key="9">
    <source>
        <dbReference type="ARBA" id="ARBA00023118"/>
    </source>
</evidence>
<comment type="caution">
    <text evidence="16">The sequence shown here is derived from an EMBL/GenBank/DDBJ whole genome shotgun (WGS) entry which is preliminary data.</text>
</comment>
<dbReference type="GO" id="GO:0046872">
    <property type="term" value="F:metal ion binding"/>
    <property type="evidence" value="ECO:0007669"/>
    <property type="project" value="UniProtKB-UniRule"/>
</dbReference>
<evidence type="ECO:0000256" key="11">
    <source>
        <dbReference type="ARBA" id="ARBA00023211"/>
    </source>
</evidence>
<keyword evidence="7 13" id="KW-0460">Magnesium</keyword>
<evidence type="ECO:0000256" key="3">
    <source>
        <dbReference type="ARBA" id="ARBA00022722"/>
    </source>
</evidence>
<keyword evidence="14" id="KW-0175">Coiled coil</keyword>
<evidence type="ECO:0000256" key="1">
    <source>
        <dbReference type="ARBA" id="ARBA00001946"/>
    </source>
</evidence>
<dbReference type="GO" id="GO:0051607">
    <property type="term" value="P:defense response to virus"/>
    <property type="evidence" value="ECO:0007669"/>
    <property type="project" value="UniProtKB-UniRule"/>
</dbReference>
<proteinExistence type="inferred from homology"/>
<evidence type="ECO:0000313" key="16">
    <source>
        <dbReference type="EMBL" id="MST89264.1"/>
    </source>
</evidence>
<dbReference type="InterPro" id="IPR032240">
    <property type="entry name" value="Cas9_REC"/>
</dbReference>
<keyword evidence="5 13" id="KW-0255">Endonuclease</keyword>
<comment type="function">
    <text evidence="13">CRISPR (clustered regularly interspaced short palindromic repeat) is an adaptive immune system that provides protection against mobile genetic elements (viruses, transposable elements and conjugative plasmids). CRISPR clusters contain spacers, sequences complementary to antecedent mobile elements, and target invading nucleic acids. CRISPR clusters are transcribed and processed into CRISPR RNA (crRNA). In type II CRISPR systems correct processing of pre-crRNA requires a trans-encoded small RNA (tracrRNA), endogenous ribonuclease 3 (rnc) and this protein. The tracrRNA serves as a guide for ribonuclease 3-aided processing of pre-crRNA. Subsequently Cas9/crRNA/tracrRNA endonucleolytically cleaves linear or circular dsDNA target complementary to the spacer; Cas9 is inactive in the absence of the 2 guide RNAs (gRNA). Cas9 recognizes the protospacer adjacent motif (PAM) in the CRISPR repeat sequences to help distinguish self versus nonself, as targets within the bacterial CRISPR locus do not have PAMs. PAM recognition is also required for catalytic activity.</text>
</comment>
<keyword evidence="4 13" id="KW-0479">Metal-binding</keyword>
<name>A0A844FU88_9FIRM</name>
<feature type="binding site" evidence="13">
    <location>
        <position position="14"/>
    </location>
    <ligand>
        <name>Mg(2+)</name>
        <dbReference type="ChEBI" id="CHEBI:18420"/>
        <label>1</label>
    </ligand>
</feature>
<evidence type="ECO:0000256" key="5">
    <source>
        <dbReference type="ARBA" id="ARBA00022759"/>
    </source>
</evidence>
<keyword evidence="3 13" id="KW-0540">Nuclease</keyword>
<dbReference type="PROSITE" id="PS51749">
    <property type="entry name" value="HNH_CAS9"/>
    <property type="match status" value="1"/>
</dbReference>
<keyword evidence="11" id="KW-0464">Manganese</keyword>
<dbReference type="EMBL" id="VUNM01000013">
    <property type="protein sequence ID" value="MST89264.1"/>
    <property type="molecule type" value="Genomic_DNA"/>
</dbReference>
<evidence type="ECO:0000256" key="7">
    <source>
        <dbReference type="ARBA" id="ARBA00022842"/>
    </source>
</evidence>
<evidence type="ECO:0000256" key="14">
    <source>
        <dbReference type="SAM" id="Coils"/>
    </source>
</evidence>
<dbReference type="GO" id="GO:0043571">
    <property type="term" value="P:maintenance of CRISPR repeat elements"/>
    <property type="evidence" value="ECO:0007669"/>
    <property type="project" value="UniProtKB-UniRule"/>
</dbReference>
<dbReference type="EC" id="3.1.-.-" evidence="13"/>
<feature type="active site" description="Proton acceptor for HNH nuclease domain" evidence="13">
    <location>
        <position position="854"/>
    </location>
</feature>
<dbReference type="Proteomes" id="UP000442619">
    <property type="component" value="Unassembled WGS sequence"/>
</dbReference>
<dbReference type="InterPro" id="IPR033114">
    <property type="entry name" value="HNH_CAS9"/>
</dbReference>
<dbReference type="InterPro" id="IPR036397">
    <property type="entry name" value="RNaseH_sf"/>
</dbReference>
<dbReference type="Pfam" id="PF22702">
    <property type="entry name" value="Cas9_RuvC"/>
    <property type="match status" value="1"/>
</dbReference>
<evidence type="ECO:0000256" key="13">
    <source>
        <dbReference type="HAMAP-Rule" id="MF_01480"/>
    </source>
</evidence>
<dbReference type="GO" id="GO:0003677">
    <property type="term" value="F:DNA binding"/>
    <property type="evidence" value="ECO:0007669"/>
    <property type="project" value="UniProtKB-UniRule"/>
</dbReference>
<comment type="cofactor">
    <cofactor evidence="1 13">
        <name>Mg(2+)</name>
        <dbReference type="ChEBI" id="CHEBI:18420"/>
    </cofactor>
</comment>
<dbReference type="InterPro" id="IPR055228">
    <property type="entry name" value="Cas9_RuvC"/>
</dbReference>
<dbReference type="InterPro" id="IPR003615">
    <property type="entry name" value="HNH_nuc"/>
</dbReference>
<comment type="similarity">
    <text evidence="13">Belongs to the CRISPR-associated Cas9 family.</text>
</comment>